<evidence type="ECO:0000259" key="2">
    <source>
        <dbReference type="Pfam" id="PF11464"/>
    </source>
</evidence>
<gene>
    <name evidence="3" type="ORF">MHI_LOCUS856000</name>
</gene>
<dbReference type="EMBL" id="CAJDYZ010011390">
    <property type="protein sequence ID" value="CAD1479399.1"/>
    <property type="molecule type" value="Genomic_DNA"/>
</dbReference>
<keyword evidence="4" id="KW-1185">Reference proteome</keyword>
<dbReference type="InterPro" id="IPR036531">
    <property type="entry name" value="Rbsn_Rab-bd_sf"/>
</dbReference>
<sequence>MTSPLSVRDDSAVSPTSDQPPPISERVVRAGIGLAKLARSPSTGSLNGLLSLVNDSTATEQRFRICTHCANLLDAREKRRARRLDQPTVCRFYDEMRACMKEASQRVQTYDEMWRSFEYVTRLSRSAYVRRGESTYRLEDARALRTKIAKLAESIDSISERISLLGTRCVENPPQDRQLRLHRMVRASAMIFLKEELSSVRALPSEERYAQLRRERRTRVEARIAYERRLEEERRRETATREQRGKRDTCNLEIRPVARENQVTLISCRSTKPTNVPSSLFLPNVVLDRSQGWGPSTVAPAMPSSTDPVIQQMSNLRAYVEQARADCRYDEVATLESNLKELRSVYFAMKRSNDSDE</sequence>
<dbReference type="PANTHER" id="PTHR13510:SF44">
    <property type="entry name" value="RABENOSYN-5"/>
    <property type="match status" value="1"/>
</dbReference>
<feature type="region of interest" description="Disordered" evidence="1">
    <location>
        <begin position="1"/>
        <end position="24"/>
    </location>
</feature>
<proteinExistence type="predicted"/>
<accession>A0A6V7HG83</accession>
<evidence type="ECO:0000313" key="4">
    <source>
        <dbReference type="Proteomes" id="UP000752696"/>
    </source>
</evidence>
<dbReference type="Proteomes" id="UP000752696">
    <property type="component" value="Unassembled WGS sequence"/>
</dbReference>
<organism evidence="3 4">
    <name type="scientific">Heterotrigona itama</name>
    <dbReference type="NCBI Taxonomy" id="395501"/>
    <lineage>
        <taxon>Eukaryota</taxon>
        <taxon>Metazoa</taxon>
        <taxon>Ecdysozoa</taxon>
        <taxon>Arthropoda</taxon>
        <taxon>Hexapoda</taxon>
        <taxon>Insecta</taxon>
        <taxon>Pterygota</taxon>
        <taxon>Neoptera</taxon>
        <taxon>Endopterygota</taxon>
        <taxon>Hymenoptera</taxon>
        <taxon>Apocrita</taxon>
        <taxon>Aculeata</taxon>
        <taxon>Apoidea</taxon>
        <taxon>Anthophila</taxon>
        <taxon>Apidae</taxon>
        <taxon>Heterotrigona</taxon>
    </lineage>
</organism>
<evidence type="ECO:0000256" key="1">
    <source>
        <dbReference type="SAM" id="MobiDB-lite"/>
    </source>
</evidence>
<dbReference type="AlphaFoldDB" id="A0A6V7HG83"/>
<dbReference type="InterPro" id="IPR052727">
    <property type="entry name" value="Rab4/Rab5_effector"/>
</dbReference>
<protein>
    <recommendedName>
        <fullName evidence="2">Rabenosyn Rab binding domain-containing protein</fullName>
    </recommendedName>
</protein>
<dbReference type="InterPro" id="IPR021565">
    <property type="entry name" value="Rbsn_Rab-bd"/>
</dbReference>
<dbReference type="PANTHER" id="PTHR13510">
    <property type="entry name" value="FYVE-FINGER-CONTAINING RAB5 EFFECTOR PROTEIN RABENOSYN-5-RELATED"/>
    <property type="match status" value="1"/>
</dbReference>
<dbReference type="Pfam" id="PF11464">
    <property type="entry name" value="Rbsn"/>
    <property type="match status" value="1"/>
</dbReference>
<reference evidence="3" key="1">
    <citation type="submission" date="2020-07" db="EMBL/GenBank/DDBJ databases">
        <authorList>
            <person name="Nazaruddin N."/>
        </authorList>
    </citation>
    <scope>NUCLEOTIDE SEQUENCE</scope>
</reference>
<name>A0A6V7HG83_9HYME</name>
<dbReference type="Gene3D" id="4.10.860.20">
    <property type="entry name" value="Rabenosyn, Rab binding domain"/>
    <property type="match status" value="1"/>
</dbReference>
<dbReference type="OrthoDB" id="166134at2759"/>
<comment type="caution">
    <text evidence="3">The sequence shown here is derived from an EMBL/GenBank/DDBJ whole genome shotgun (WGS) entry which is preliminary data.</text>
</comment>
<dbReference type="SUPFAM" id="SSF140125">
    <property type="entry name" value="Rabenosyn-5 Rab-binding domain-like"/>
    <property type="match status" value="1"/>
</dbReference>
<evidence type="ECO:0000313" key="3">
    <source>
        <dbReference type="EMBL" id="CAD1479399.1"/>
    </source>
</evidence>
<feature type="domain" description="Rabenosyn Rab binding" evidence="2">
    <location>
        <begin position="308"/>
        <end position="344"/>
    </location>
</feature>